<dbReference type="RefSeq" id="WP_367723797.1">
    <property type="nucleotide sequence ID" value="NZ_JBFOCH010000063.1"/>
</dbReference>
<dbReference type="EMBL" id="JBFOCI010000003">
    <property type="protein sequence ID" value="MEW9806665.1"/>
    <property type="molecule type" value="Genomic_DNA"/>
</dbReference>
<dbReference type="Gene3D" id="3.90.550.10">
    <property type="entry name" value="Spore Coat Polysaccharide Biosynthesis Protein SpsA, Chain A"/>
    <property type="match status" value="1"/>
</dbReference>
<sequence>MKPQDLLLCVYSYNMGVTLENCLSYINELAPGFDVVLMDDASSDPLTIEAIERHAPRLKAVFVNRDPKEGRKHGNLYRNIQRMCDYATEQGYRYIFSIQDDMQFVRPLSANVISQYQAIFDADEMMLQVDPRFLRFSRDFDVLPDIAAYKNKGPTSYADVGIIDLARLQESRWRIVEGERANRDGLAALGYKRVFARTPVLMHVPFPQTYRNGALKRSLLLRNRGKYGYQQMTEEQIRVMDARDLADPPFFRKYLKVRNMHLSRIMYHWCSDLRVLA</sequence>
<protein>
    <recommendedName>
        <fullName evidence="3">Glycosyl transferase family 2</fullName>
    </recommendedName>
</protein>
<evidence type="ECO:0000313" key="2">
    <source>
        <dbReference type="Proteomes" id="UP001556196"/>
    </source>
</evidence>
<evidence type="ECO:0008006" key="3">
    <source>
        <dbReference type="Google" id="ProtNLM"/>
    </source>
</evidence>
<organism evidence="1 2">
    <name type="scientific">Mesorhizobium marinum</name>
    <dbReference type="NCBI Taxonomy" id="3228790"/>
    <lineage>
        <taxon>Bacteria</taxon>
        <taxon>Pseudomonadati</taxon>
        <taxon>Pseudomonadota</taxon>
        <taxon>Alphaproteobacteria</taxon>
        <taxon>Hyphomicrobiales</taxon>
        <taxon>Phyllobacteriaceae</taxon>
        <taxon>Mesorhizobium</taxon>
    </lineage>
</organism>
<proteinExistence type="predicted"/>
<name>A0ABV3R0U6_9HYPH</name>
<reference evidence="1 2" key="1">
    <citation type="submission" date="2024-06" db="EMBL/GenBank/DDBJ databases">
        <authorList>
            <person name="Tuo L."/>
        </authorList>
    </citation>
    <scope>NUCLEOTIDE SEQUENCE [LARGE SCALE GENOMIC DNA]</scope>
    <source>
        <strain evidence="1 2">ZMM04-5</strain>
    </source>
</reference>
<comment type="caution">
    <text evidence="1">The sequence shown here is derived from an EMBL/GenBank/DDBJ whole genome shotgun (WGS) entry which is preliminary data.</text>
</comment>
<dbReference type="CDD" id="cd00761">
    <property type="entry name" value="Glyco_tranf_GTA_type"/>
    <property type="match status" value="1"/>
</dbReference>
<dbReference type="InterPro" id="IPR029044">
    <property type="entry name" value="Nucleotide-diphossugar_trans"/>
</dbReference>
<dbReference type="Proteomes" id="UP001556196">
    <property type="component" value="Unassembled WGS sequence"/>
</dbReference>
<gene>
    <name evidence="1" type="ORF">ABUE31_11780</name>
</gene>
<evidence type="ECO:0000313" key="1">
    <source>
        <dbReference type="EMBL" id="MEW9806665.1"/>
    </source>
</evidence>
<accession>A0ABV3R0U6</accession>
<keyword evidence="2" id="KW-1185">Reference proteome</keyword>
<dbReference type="SUPFAM" id="SSF53448">
    <property type="entry name" value="Nucleotide-diphospho-sugar transferases"/>
    <property type="match status" value="1"/>
</dbReference>